<gene>
    <name evidence="2" type="ORF">SCHPADRAFT_1001682</name>
</gene>
<proteinExistence type="predicted"/>
<dbReference type="EMBL" id="KQ086140">
    <property type="protein sequence ID" value="KLO07418.1"/>
    <property type="molecule type" value="Genomic_DNA"/>
</dbReference>
<keyword evidence="3" id="KW-1185">Reference proteome</keyword>
<feature type="compositionally biased region" description="Low complexity" evidence="1">
    <location>
        <begin position="229"/>
        <end position="240"/>
    </location>
</feature>
<dbReference type="Proteomes" id="UP000053477">
    <property type="component" value="Unassembled WGS sequence"/>
</dbReference>
<evidence type="ECO:0000313" key="2">
    <source>
        <dbReference type="EMBL" id="KLO07418.1"/>
    </source>
</evidence>
<organism evidence="2 3">
    <name type="scientific">Schizopora paradoxa</name>
    <dbReference type="NCBI Taxonomy" id="27342"/>
    <lineage>
        <taxon>Eukaryota</taxon>
        <taxon>Fungi</taxon>
        <taxon>Dikarya</taxon>
        <taxon>Basidiomycota</taxon>
        <taxon>Agaricomycotina</taxon>
        <taxon>Agaricomycetes</taxon>
        <taxon>Hymenochaetales</taxon>
        <taxon>Schizoporaceae</taxon>
        <taxon>Schizopora</taxon>
    </lineage>
</organism>
<evidence type="ECO:0000256" key="1">
    <source>
        <dbReference type="SAM" id="MobiDB-lite"/>
    </source>
</evidence>
<evidence type="ECO:0000313" key="3">
    <source>
        <dbReference type="Proteomes" id="UP000053477"/>
    </source>
</evidence>
<dbReference type="AlphaFoldDB" id="A0A0H2RD48"/>
<sequence>MRPSQERAAFIKRADDKIFPVTVSIDDKGNVKITDVMKPGETPTLWKLVFGDNPPKTAEDKLEFLQDDPDIHKLQEDSQELMCRGCSRTLMFDYPRRINVASWLRHKVLCKVVQKQYEAQYLEGAHHRIKQEEDDMPLIRAPVAPPKISLRPPTRRTLEEQRRKEILEKDELVSCVERDRVRCKPCGRWIGGTIGDYSLVNWRFHRKARHENADIKFQQVARIVAGAKKASSSTSARPSSFQHKPMPPRVRSSQERVKAIPVPTRQRKRRRVETDEEWNNEFEMPPAKIVKQEENEGPGWLEKVASGFGQLWSVFVDSE</sequence>
<dbReference type="OrthoDB" id="3262173at2759"/>
<feature type="region of interest" description="Disordered" evidence="1">
    <location>
        <begin position="229"/>
        <end position="289"/>
    </location>
</feature>
<accession>A0A0H2RD48</accession>
<reference evidence="2 3" key="1">
    <citation type="submission" date="2015-04" db="EMBL/GenBank/DDBJ databases">
        <title>Complete genome sequence of Schizopora paradoxa KUC8140, a cosmopolitan wood degrader in East Asia.</title>
        <authorList>
            <consortium name="DOE Joint Genome Institute"/>
            <person name="Min B."/>
            <person name="Park H."/>
            <person name="Jang Y."/>
            <person name="Kim J.-J."/>
            <person name="Kim K.H."/>
            <person name="Pangilinan J."/>
            <person name="Lipzen A."/>
            <person name="Riley R."/>
            <person name="Grigoriev I.V."/>
            <person name="Spatafora J.W."/>
            <person name="Choi I.-G."/>
        </authorList>
    </citation>
    <scope>NUCLEOTIDE SEQUENCE [LARGE SCALE GENOMIC DNA]</scope>
    <source>
        <strain evidence="2 3">KUC8140</strain>
    </source>
</reference>
<name>A0A0H2RD48_9AGAM</name>
<dbReference type="InParanoid" id="A0A0H2RD48"/>
<protein>
    <submittedName>
        <fullName evidence="2">Uncharacterized protein</fullName>
    </submittedName>
</protein>